<dbReference type="RefSeq" id="WP_070401704.1">
    <property type="nucleotide sequence ID" value="NZ_BJVW01000021.1"/>
</dbReference>
<dbReference type="InterPro" id="IPR001375">
    <property type="entry name" value="Peptidase_S9_cat"/>
</dbReference>
<dbReference type="Pfam" id="PF07676">
    <property type="entry name" value="PD40"/>
    <property type="match status" value="1"/>
</dbReference>
<evidence type="ECO:0000256" key="1">
    <source>
        <dbReference type="ARBA" id="ARBA00022801"/>
    </source>
</evidence>
<gene>
    <name evidence="3" type="ORF">A0U89_00390</name>
</gene>
<dbReference type="GO" id="GO:0006508">
    <property type="term" value="P:proteolysis"/>
    <property type="evidence" value="ECO:0007669"/>
    <property type="project" value="InterPro"/>
</dbReference>
<dbReference type="InterPro" id="IPR011659">
    <property type="entry name" value="WD40"/>
</dbReference>
<dbReference type="PANTHER" id="PTHR42776">
    <property type="entry name" value="SERINE PEPTIDASE S9 FAMILY MEMBER"/>
    <property type="match status" value="1"/>
</dbReference>
<keyword evidence="2" id="KW-0720">Serine protease</keyword>
<keyword evidence="1" id="KW-0378">Hydrolase</keyword>
<dbReference type="SUPFAM" id="SSF53474">
    <property type="entry name" value="alpha/beta-Hydrolases"/>
    <property type="match status" value="1"/>
</dbReference>
<dbReference type="KEGG" id="kba:A0U89_00390"/>
<evidence type="ECO:0000313" key="3">
    <source>
        <dbReference type="EMBL" id="AOX15839.1"/>
    </source>
</evidence>
<dbReference type="InterPro" id="IPR029058">
    <property type="entry name" value="AB_hydrolase_fold"/>
</dbReference>
<keyword evidence="2" id="KW-0645">Protease</keyword>
<name>A0A1D8UQD5_9PROT</name>
<dbReference type="PANTHER" id="PTHR42776:SF27">
    <property type="entry name" value="DIPEPTIDYL PEPTIDASE FAMILY MEMBER 6"/>
    <property type="match status" value="1"/>
</dbReference>
<protein>
    <submittedName>
        <fullName evidence="3">Uncharacterized protein</fullName>
    </submittedName>
</protein>
<dbReference type="InterPro" id="IPR011042">
    <property type="entry name" value="6-blade_b-propeller_TolB-like"/>
</dbReference>
<dbReference type="AlphaFoldDB" id="A0A1D8UQD5"/>
<proteinExistence type="predicted"/>
<dbReference type="STRING" id="153496.A0U89_00390"/>
<organism evidence="3 4">
    <name type="scientific">Kozakia baliensis</name>
    <dbReference type="NCBI Taxonomy" id="153496"/>
    <lineage>
        <taxon>Bacteria</taxon>
        <taxon>Pseudomonadati</taxon>
        <taxon>Pseudomonadota</taxon>
        <taxon>Alphaproteobacteria</taxon>
        <taxon>Acetobacterales</taxon>
        <taxon>Acetobacteraceae</taxon>
        <taxon>Kozakia</taxon>
    </lineage>
</organism>
<reference evidence="3 4" key="1">
    <citation type="journal article" date="2016" name="Microb. Cell Fact.">
        <title>Dissection of exopolysaccharide biosynthesis in Kozakia baliensis.</title>
        <authorList>
            <person name="Brandt J.U."/>
            <person name="Jakob F."/>
            <person name="Behr J."/>
            <person name="Geissler A.J."/>
            <person name="Vogel R.F."/>
        </authorList>
    </citation>
    <scope>NUCLEOTIDE SEQUENCE [LARGE SCALE GENOMIC DNA]</scope>
    <source>
        <strain evidence="3 4">DSM 14400</strain>
    </source>
</reference>
<dbReference type="GO" id="GO:0004252">
    <property type="term" value="F:serine-type endopeptidase activity"/>
    <property type="evidence" value="ECO:0007669"/>
    <property type="project" value="TreeGrafter"/>
</dbReference>
<keyword evidence="4" id="KW-1185">Reference proteome</keyword>
<dbReference type="eggNOG" id="COG0823">
    <property type="taxonomic scope" value="Bacteria"/>
</dbReference>
<evidence type="ECO:0000256" key="2">
    <source>
        <dbReference type="ARBA" id="ARBA00022825"/>
    </source>
</evidence>
<dbReference type="Pfam" id="PF00326">
    <property type="entry name" value="Peptidase_S9"/>
    <property type="match status" value="1"/>
</dbReference>
<dbReference type="SUPFAM" id="SSF82171">
    <property type="entry name" value="DPP6 N-terminal domain-like"/>
    <property type="match status" value="1"/>
</dbReference>
<dbReference type="Proteomes" id="UP000179145">
    <property type="component" value="Chromosome"/>
</dbReference>
<dbReference type="Gene3D" id="3.40.50.1820">
    <property type="entry name" value="alpha/beta hydrolase"/>
    <property type="match status" value="1"/>
</dbReference>
<dbReference type="EMBL" id="CP014674">
    <property type="protein sequence ID" value="AOX15839.1"/>
    <property type="molecule type" value="Genomic_DNA"/>
</dbReference>
<accession>A0A1D8UQD5</accession>
<sequence>MSSSFFRAILLMSASFGATQAMAKPLHDFANVTLSPDGAHLATLEKNESEQPGTRVPNQIVLRNLPDGAPQLVGLPCVACEPTSPTWSQDGKHLAFIMREKGKQERRIEIVDSDGRNLKTLLSFNGSLQDLKYGSDGRLAVLAIEGAHRDPGALQAGAPQTGEIDAQQDEQRIATVAGDHLQWQSPADLYVYEYSWREGGAVGETPRFVGTAAPGNGDDHWWLAKLYGFSGEKADVLYAPPLSQQLGLPMVSPDGKTVAFVGGLMSDFGFFGGDAFQVDLTKPQAKPRNLTPGLKGTVTGLSWCDGKLIGAGLAGARSAFWNLSGNAPVQIAQSDDLISNGSGEPKLVCGKERSVVVRQNFTKAPELAIGVPGAWTDLTHDNADQPAHAQARSVTWKSDGFTVQGWLLSPLSRKAGVEHDGKIAMITQVHGGPSSAVTPRYLKARSENERLLNAGYDLFLPNPRGSYGQGEAFTQANRRDFGHGDLRDLLRGIDAVERVEPVDDKRLGVTGYSYGGYMTMWTVTQTNRFKAAVAGGGVSNWQSYYGENGIDGWLPPFFGASVYDDPAVYAKSSPINFIKNVKTPTFIYVGANDEECPPPQSLEFYHALRTLNVPTSLVIYPGEGHGMREPKHQDDATARTIAWFDRYLNR</sequence>
<dbReference type="Gene3D" id="2.120.10.30">
    <property type="entry name" value="TolB, C-terminal domain"/>
    <property type="match status" value="1"/>
</dbReference>
<dbReference type="eggNOG" id="COG1506">
    <property type="taxonomic scope" value="Bacteria"/>
</dbReference>
<evidence type="ECO:0000313" key="4">
    <source>
        <dbReference type="Proteomes" id="UP000179145"/>
    </source>
</evidence>